<evidence type="ECO:0000313" key="2">
    <source>
        <dbReference type="Proteomes" id="UP000002695"/>
    </source>
</evidence>
<evidence type="ECO:0000313" key="1">
    <source>
        <dbReference type="EMBL" id="ACY88522.1"/>
    </source>
</evidence>
<gene>
    <name evidence="1" type="ordered locus">STM14_2054</name>
</gene>
<protein>
    <submittedName>
        <fullName evidence="1">Uncharacterized protein</fullName>
    </submittedName>
</protein>
<dbReference type="EMBL" id="CP001363">
    <property type="protein sequence ID" value="ACY88522.1"/>
    <property type="molecule type" value="Genomic_DNA"/>
</dbReference>
<dbReference type="AlphaFoldDB" id="A0A0F6B1Y4"/>
<dbReference type="KEGG" id="seo:STM14_2054"/>
<organism evidence="1 2">
    <name type="scientific">Salmonella typhimurium (strain 14028s / SGSC 2262)</name>
    <dbReference type="NCBI Taxonomy" id="588858"/>
    <lineage>
        <taxon>Bacteria</taxon>
        <taxon>Pseudomonadati</taxon>
        <taxon>Pseudomonadota</taxon>
        <taxon>Gammaproteobacteria</taxon>
        <taxon>Enterobacterales</taxon>
        <taxon>Enterobacteriaceae</taxon>
        <taxon>Salmonella</taxon>
    </lineage>
</organism>
<dbReference type="HOGENOM" id="CLU_3332832_0_0_6"/>
<proteinExistence type="predicted"/>
<accession>A0A0F6B1Y4</accession>
<reference evidence="1 2" key="1">
    <citation type="journal article" date="2010" name="J. Bacteriol.">
        <title>Short-term signatures of evolutionary change in the Salmonella enterica serovar typhimurium 14028 genome.</title>
        <authorList>
            <person name="Jarvik T."/>
            <person name="Smillie C."/>
            <person name="Groisman E.A."/>
            <person name="Ochman H."/>
        </authorList>
    </citation>
    <scope>NUCLEOTIDE SEQUENCE [LARGE SCALE GENOMIC DNA]</scope>
    <source>
        <strain evidence="2">14028s / SGSC 2262</strain>
    </source>
</reference>
<name>A0A0F6B1Y4_SALT1</name>
<dbReference type="Proteomes" id="UP000002695">
    <property type="component" value="Chromosome"/>
</dbReference>
<keyword evidence="2" id="KW-1185">Reference proteome</keyword>
<sequence>MKWRSIMIRRRIVYAGLSWRMRERDERLLGDNKYQNAI</sequence>